<feature type="non-terminal residue" evidence="1">
    <location>
        <position position="1"/>
    </location>
</feature>
<evidence type="ECO:0000313" key="1">
    <source>
        <dbReference type="EMBL" id="CAG8762129.1"/>
    </source>
</evidence>
<feature type="non-terminal residue" evidence="1">
    <location>
        <position position="53"/>
    </location>
</feature>
<dbReference type="Proteomes" id="UP000789396">
    <property type="component" value="Unassembled WGS sequence"/>
</dbReference>
<organism evidence="1 2">
    <name type="scientific">Racocetra fulgida</name>
    <dbReference type="NCBI Taxonomy" id="60492"/>
    <lineage>
        <taxon>Eukaryota</taxon>
        <taxon>Fungi</taxon>
        <taxon>Fungi incertae sedis</taxon>
        <taxon>Mucoromycota</taxon>
        <taxon>Glomeromycotina</taxon>
        <taxon>Glomeromycetes</taxon>
        <taxon>Diversisporales</taxon>
        <taxon>Gigasporaceae</taxon>
        <taxon>Racocetra</taxon>
    </lineage>
</organism>
<accession>A0A9N9J6T5</accession>
<keyword evidence="2" id="KW-1185">Reference proteome</keyword>
<gene>
    <name evidence="1" type="ORF">RFULGI_LOCUS14389</name>
</gene>
<dbReference type="OrthoDB" id="10459700at2759"/>
<dbReference type="AlphaFoldDB" id="A0A9N9J6T5"/>
<sequence length="53" mass="6056">KDSNEDTVLYAFKKVNESKDLKKDITLHAKEIIKGNILNKGSTKDWSYNDMAP</sequence>
<reference evidence="1" key="1">
    <citation type="submission" date="2021-06" db="EMBL/GenBank/DDBJ databases">
        <authorList>
            <person name="Kallberg Y."/>
            <person name="Tangrot J."/>
            <person name="Rosling A."/>
        </authorList>
    </citation>
    <scope>NUCLEOTIDE SEQUENCE</scope>
    <source>
        <strain evidence="1">IN212</strain>
    </source>
</reference>
<protein>
    <submittedName>
        <fullName evidence="1">12618_t:CDS:1</fullName>
    </submittedName>
</protein>
<dbReference type="EMBL" id="CAJVPZ010041635">
    <property type="protein sequence ID" value="CAG8762129.1"/>
    <property type="molecule type" value="Genomic_DNA"/>
</dbReference>
<name>A0A9N9J6T5_9GLOM</name>
<evidence type="ECO:0000313" key="2">
    <source>
        <dbReference type="Proteomes" id="UP000789396"/>
    </source>
</evidence>
<comment type="caution">
    <text evidence="1">The sequence shown here is derived from an EMBL/GenBank/DDBJ whole genome shotgun (WGS) entry which is preliminary data.</text>
</comment>
<proteinExistence type="predicted"/>